<dbReference type="STRING" id="92835.RS81_02697"/>
<dbReference type="PATRIC" id="fig|92835.4.peg.2735"/>
<accession>A0A0M2H400</accession>
<dbReference type="Proteomes" id="UP000033956">
    <property type="component" value="Unassembled WGS sequence"/>
</dbReference>
<dbReference type="CDD" id="cd04301">
    <property type="entry name" value="NAT_SF"/>
    <property type="match status" value="1"/>
</dbReference>
<dbReference type="GO" id="GO:0016747">
    <property type="term" value="F:acyltransferase activity, transferring groups other than amino-acyl groups"/>
    <property type="evidence" value="ECO:0007669"/>
    <property type="project" value="InterPro"/>
</dbReference>
<protein>
    <submittedName>
        <fullName evidence="2">Acetyltransferase (GNAT) family protein</fullName>
    </submittedName>
</protein>
<dbReference type="Pfam" id="PF00583">
    <property type="entry name" value="Acetyltransf_1"/>
    <property type="match status" value="1"/>
</dbReference>
<gene>
    <name evidence="2" type="ORF">RS81_02697</name>
</gene>
<dbReference type="RefSeq" id="WP_245618034.1">
    <property type="nucleotide sequence ID" value="NZ_BSES01000003.1"/>
</dbReference>
<dbReference type="SUPFAM" id="SSF55729">
    <property type="entry name" value="Acyl-CoA N-acyltransferases (Nat)"/>
    <property type="match status" value="1"/>
</dbReference>
<sequence length="155" mass="16927">MTQDGIRLTRARRDDTALLEQMLRGADLTTSGLDASSVRLWIAWIGDEPVGTTGYEVADGGRDALIRSVCVVDGRRGSGLGLWLAQQAMDSAALEGAEHAWLFSRRSGPFWQRLGFSPAATDDLARALSDTHQVRLFRATGQLEREVAWSRPLSG</sequence>
<evidence type="ECO:0000259" key="1">
    <source>
        <dbReference type="PROSITE" id="PS51186"/>
    </source>
</evidence>
<evidence type="ECO:0000313" key="3">
    <source>
        <dbReference type="Proteomes" id="UP000033956"/>
    </source>
</evidence>
<dbReference type="InterPro" id="IPR000182">
    <property type="entry name" value="GNAT_dom"/>
</dbReference>
<feature type="domain" description="N-acetyltransferase" evidence="1">
    <location>
        <begin position="6"/>
        <end position="135"/>
    </location>
</feature>
<proteinExistence type="predicted"/>
<reference evidence="2 3" key="1">
    <citation type="submission" date="2015-02" db="EMBL/GenBank/DDBJ databases">
        <title>Draft genome sequences of ten Microbacterium spp. with emphasis on heavy metal contaminated environments.</title>
        <authorList>
            <person name="Corretto E."/>
        </authorList>
    </citation>
    <scope>NUCLEOTIDE SEQUENCE [LARGE SCALE GENOMIC DNA]</scope>
    <source>
        <strain evidence="2 3">DSM 12510</strain>
    </source>
</reference>
<dbReference type="AlphaFoldDB" id="A0A0M2H400"/>
<dbReference type="PROSITE" id="PS51186">
    <property type="entry name" value="GNAT"/>
    <property type="match status" value="1"/>
</dbReference>
<dbReference type="Gene3D" id="3.40.630.30">
    <property type="match status" value="1"/>
</dbReference>
<organism evidence="2 3">
    <name type="scientific">Microbacterium terrae</name>
    <dbReference type="NCBI Taxonomy" id="69369"/>
    <lineage>
        <taxon>Bacteria</taxon>
        <taxon>Bacillati</taxon>
        <taxon>Actinomycetota</taxon>
        <taxon>Actinomycetes</taxon>
        <taxon>Micrococcales</taxon>
        <taxon>Microbacteriaceae</taxon>
        <taxon>Microbacterium</taxon>
    </lineage>
</organism>
<dbReference type="EMBL" id="JYIZ01000055">
    <property type="protein sequence ID" value="KJL38426.1"/>
    <property type="molecule type" value="Genomic_DNA"/>
</dbReference>
<comment type="caution">
    <text evidence="2">The sequence shown here is derived from an EMBL/GenBank/DDBJ whole genome shotgun (WGS) entry which is preliminary data.</text>
</comment>
<name>A0A0M2H400_9MICO</name>
<dbReference type="InterPro" id="IPR016181">
    <property type="entry name" value="Acyl_CoA_acyltransferase"/>
</dbReference>
<keyword evidence="3" id="KW-1185">Reference proteome</keyword>
<evidence type="ECO:0000313" key="2">
    <source>
        <dbReference type="EMBL" id="KJL38426.1"/>
    </source>
</evidence>